<protein>
    <submittedName>
        <fullName evidence="2">Uncharacterized protein</fullName>
    </submittedName>
</protein>
<dbReference type="EMBL" id="CP019480">
    <property type="protein sequence ID" value="UQC89089.1"/>
    <property type="molecule type" value="Genomic_DNA"/>
</dbReference>
<dbReference type="GeneID" id="73348554"/>
<evidence type="ECO:0000313" key="2">
    <source>
        <dbReference type="EMBL" id="UQC89089.1"/>
    </source>
</evidence>
<organism evidence="2 3">
    <name type="scientific">Colletotrichum lupini</name>
    <dbReference type="NCBI Taxonomy" id="145971"/>
    <lineage>
        <taxon>Eukaryota</taxon>
        <taxon>Fungi</taxon>
        <taxon>Dikarya</taxon>
        <taxon>Ascomycota</taxon>
        <taxon>Pezizomycotina</taxon>
        <taxon>Sordariomycetes</taxon>
        <taxon>Hypocreomycetidae</taxon>
        <taxon>Glomerellales</taxon>
        <taxon>Glomerellaceae</taxon>
        <taxon>Colletotrichum</taxon>
        <taxon>Colletotrichum acutatum species complex</taxon>
    </lineage>
</organism>
<keyword evidence="3" id="KW-1185">Reference proteome</keyword>
<feature type="region of interest" description="Disordered" evidence="1">
    <location>
        <begin position="1"/>
        <end position="23"/>
    </location>
</feature>
<dbReference type="KEGG" id="clup:CLUP02_14617"/>
<sequence>MADDGLRALRSGREEKLSRREEGRNVIVPWQSRKPQVWGNGTWDGNEISALGCQDWPATESSTAHTRQGRRDAFHAQQQQQQQQQQSISGMARYPY</sequence>
<feature type="region of interest" description="Disordered" evidence="1">
    <location>
        <begin position="57"/>
        <end position="96"/>
    </location>
</feature>
<dbReference type="AlphaFoldDB" id="A0A9Q8T4I1"/>
<dbReference type="Proteomes" id="UP000830671">
    <property type="component" value="Chromosome 8"/>
</dbReference>
<evidence type="ECO:0000313" key="3">
    <source>
        <dbReference type="Proteomes" id="UP000830671"/>
    </source>
</evidence>
<proteinExistence type="predicted"/>
<gene>
    <name evidence="2" type="ORF">CLUP02_14617</name>
</gene>
<evidence type="ECO:0000256" key="1">
    <source>
        <dbReference type="SAM" id="MobiDB-lite"/>
    </source>
</evidence>
<accession>A0A9Q8T4I1</accession>
<dbReference type="RefSeq" id="XP_049150690.1">
    <property type="nucleotide sequence ID" value="XM_049293544.1"/>
</dbReference>
<feature type="compositionally biased region" description="Low complexity" evidence="1">
    <location>
        <begin position="77"/>
        <end position="86"/>
    </location>
</feature>
<name>A0A9Q8T4I1_9PEZI</name>
<reference evidence="2" key="1">
    <citation type="journal article" date="2021" name="Mol. Plant Microbe Interact.">
        <title>Complete Genome Sequence of the Plant-Pathogenic Fungus Colletotrichum lupini.</title>
        <authorList>
            <person name="Baroncelli R."/>
            <person name="Pensec F."/>
            <person name="Da Lio D."/>
            <person name="Boufleur T."/>
            <person name="Vicente I."/>
            <person name="Sarrocco S."/>
            <person name="Picot A."/>
            <person name="Baraldi E."/>
            <person name="Sukno S."/>
            <person name="Thon M."/>
            <person name="Le Floch G."/>
        </authorList>
    </citation>
    <scope>NUCLEOTIDE SEQUENCE</scope>
    <source>
        <strain evidence="2">IMI 504893</strain>
    </source>
</reference>